<dbReference type="InterPro" id="IPR041931">
    <property type="entry name" value="DNA_pol3_alpha_thumb_dom"/>
</dbReference>
<evidence type="ECO:0000256" key="4">
    <source>
        <dbReference type="ARBA" id="ARBA00022695"/>
    </source>
</evidence>
<dbReference type="InterPro" id="IPR040982">
    <property type="entry name" value="DNA_pol3_finger"/>
</dbReference>
<feature type="domain" description="Polymerase/histidinol phosphatase N-terminal" evidence="8">
    <location>
        <begin position="15"/>
        <end position="82"/>
    </location>
</feature>
<organism evidence="9 10">
    <name type="scientific">Ereboglobus luteus</name>
    <dbReference type="NCBI Taxonomy" id="1796921"/>
    <lineage>
        <taxon>Bacteria</taxon>
        <taxon>Pseudomonadati</taxon>
        <taxon>Verrucomicrobiota</taxon>
        <taxon>Opitutia</taxon>
        <taxon>Opitutales</taxon>
        <taxon>Opitutaceae</taxon>
        <taxon>Ereboglobus</taxon>
    </lineage>
</organism>
<reference evidence="9 10" key="1">
    <citation type="journal article" date="2018" name="Syst. Appl. Microbiol.">
        <title>Ereboglobus luteus gen. nov. sp. nov. from cockroach guts, and new insights into the oxygen relationship of the genera Opitutus and Didymococcus (Verrucomicrobia: Opitutaceae).</title>
        <authorList>
            <person name="Tegtmeier D."/>
            <person name="Belitz A."/>
            <person name="Radek R."/>
            <person name="Heimerl T."/>
            <person name="Brune A."/>
        </authorList>
    </citation>
    <scope>NUCLEOTIDE SEQUENCE [LARGE SCALE GENOMIC DNA]</scope>
    <source>
        <strain evidence="9 10">Ho45</strain>
    </source>
</reference>
<dbReference type="NCBIfam" id="TIGR00594">
    <property type="entry name" value="polc"/>
    <property type="match status" value="1"/>
</dbReference>
<dbReference type="GO" id="GO:0006260">
    <property type="term" value="P:DNA replication"/>
    <property type="evidence" value="ECO:0007669"/>
    <property type="project" value="UniProtKB-KW"/>
</dbReference>
<evidence type="ECO:0000256" key="2">
    <source>
        <dbReference type="ARBA" id="ARBA00019114"/>
    </source>
</evidence>
<dbReference type="Gene3D" id="1.10.10.1600">
    <property type="entry name" value="Bacterial DNA polymerase III alpha subunit, thumb domain"/>
    <property type="match status" value="1"/>
</dbReference>
<dbReference type="PANTHER" id="PTHR32294">
    <property type="entry name" value="DNA POLYMERASE III SUBUNIT ALPHA"/>
    <property type="match status" value="1"/>
</dbReference>
<dbReference type="OrthoDB" id="9803237at2"/>
<dbReference type="Pfam" id="PF17657">
    <property type="entry name" value="DNA_pol3_finger"/>
    <property type="match status" value="1"/>
</dbReference>
<evidence type="ECO:0000259" key="8">
    <source>
        <dbReference type="SMART" id="SM00481"/>
    </source>
</evidence>
<dbReference type="InterPro" id="IPR011708">
    <property type="entry name" value="DNA_pol3_alpha_NTPase_dom"/>
</dbReference>
<dbReference type="InterPro" id="IPR003141">
    <property type="entry name" value="Pol/His_phosphatase_N"/>
</dbReference>
<dbReference type="CDD" id="cd12113">
    <property type="entry name" value="PHP_PolIIIA_DnaE3"/>
    <property type="match status" value="1"/>
</dbReference>
<evidence type="ECO:0000256" key="1">
    <source>
        <dbReference type="ARBA" id="ARBA00012417"/>
    </source>
</evidence>
<evidence type="ECO:0000256" key="3">
    <source>
        <dbReference type="ARBA" id="ARBA00022679"/>
    </source>
</evidence>
<dbReference type="PANTHER" id="PTHR32294:SF0">
    <property type="entry name" value="DNA POLYMERASE III SUBUNIT ALPHA"/>
    <property type="match status" value="1"/>
</dbReference>
<dbReference type="Pfam" id="PF14579">
    <property type="entry name" value="HHH_6"/>
    <property type="match status" value="1"/>
</dbReference>
<dbReference type="Gene3D" id="1.10.150.870">
    <property type="match status" value="1"/>
</dbReference>
<evidence type="ECO:0000256" key="7">
    <source>
        <dbReference type="ARBA" id="ARBA00049244"/>
    </source>
</evidence>
<dbReference type="SUPFAM" id="SSF89550">
    <property type="entry name" value="PHP domain-like"/>
    <property type="match status" value="1"/>
</dbReference>
<sequence>MVTNVTPSAPAKDFIHLHVHSDRSLLDGCCQVDKLCKHAASLGMTALALTDHGNLFGAIDFYNAAKKENLKPIIGCEIYLVEGSRLEKQGRAEDGKSYYHLGLLAKNLTGYQNLLKLVSDAHLHGFYYKPRADWETLAKYSEGLIAFSGCLAAIIPQHLMHDREQEARAACARFVDIFGKENFVIEIQDHGIPEQIKIIPGLLKLGEEFGLRVIASNDVHYIRDTDADPHDAMLCIQTGAKLEDRDRMRFDTKEFYLKSHDEMARLFAEVPESITNTRAIAEMCDLKIPFPKGSERYPKYPLPVEIKSVYSPSEYLHKLCVDGLKQRYGIDHDEVAARPAVAERLEKLATALVAGQKAVEERGITIDKLAPGEKPQPPDNNGLAPEEILVVRTAYELAIINLTTYVDYFLVVWDFIRWAKEHDIPVGPGRGSGAGSLVAYLLAITNIDPIRFGLLFERFLNPERVSAPDFDIDFCMRRRGEVIDYVREKYGRDCVANIITYGTMGAKMAIRDIARVNSLSFADSDRIAKMIPDELNISLTDSIKKSAELRLEIDRNPGTKRIIDTALVVEGMVRNTGKHAAGIIITDKPLDEFVPLTLQEGDVTVQYDMSAVGKLGLLKMDFLGLKTLTIISDAVENIRRTADPDFDIEKIPLDDPVTYKLLNAGKTVGVFQLESEGMQNAARQVGISSIDDINAISALYRPGPMQFIPNYAAGKKDPASITYPHKLLEPVLKETFGVIVYQEQVMECARVIAGYTLGGADMLRRAMGKKDQAEMDRQRGIFVEGAKKTNNIDSKKANEIFDLLNKFAQYGFNKSHSAAYAMIAYQTAYMKANYPVQFMAAVLTAELGNAEKVSHFIAEAEAMGITVLGPDINESGPNFTPVVARAAESGGTTGDSPAPSGKIRFGLAGIKGVGEQAAVKSRDERDANGPYTGFENYILRSDPRAINKRVLENLVATGAFDFSGEERETLFPRIDLALGALSELQRKYPALKKDAGKPKEEAPAGTMLFDLGTLDSAPPIPPMGELEKEFAQILKHSRKVTPAASTVSIDDDHDTLALGAVAKGKKKTASTGAAERILTKENRLQFEKELLGFYVSGHPLNEFTGLVEALDTHAIGNLIMLPDRTEFRLCGICSNIAKRLSKKDNRPWASFVLSNKNGAITLNMFASTYEEYGAVLAENALVAVQGMVQVNKEGEKRIQLNECYSLAPFIAQNIRRITWLLKPDHPELPEFLKALRKTLDQTPGKTETSFAFLFEDRVAPIAEAVDSLAWTFTTECFNQIRNHPAVLGAQIHVRPLILKRQERRWAPKRD</sequence>
<comment type="catalytic activity">
    <reaction evidence="7">
        <text>DNA(n) + a 2'-deoxyribonucleoside 5'-triphosphate = DNA(n+1) + diphosphate</text>
        <dbReference type="Rhea" id="RHEA:22508"/>
        <dbReference type="Rhea" id="RHEA-COMP:17339"/>
        <dbReference type="Rhea" id="RHEA-COMP:17340"/>
        <dbReference type="ChEBI" id="CHEBI:33019"/>
        <dbReference type="ChEBI" id="CHEBI:61560"/>
        <dbReference type="ChEBI" id="CHEBI:173112"/>
        <dbReference type="EC" id="2.7.7.7"/>
    </reaction>
</comment>
<dbReference type="InterPro" id="IPR004013">
    <property type="entry name" value="PHP_dom"/>
</dbReference>
<dbReference type="EMBL" id="CP023004">
    <property type="protein sequence ID" value="AWI10439.1"/>
    <property type="molecule type" value="Genomic_DNA"/>
</dbReference>
<dbReference type="Pfam" id="PF02811">
    <property type="entry name" value="PHP"/>
    <property type="match status" value="1"/>
</dbReference>
<keyword evidence="5" id="KW-0235">DNA replication</keyword>
<dbReference type="KEGG" id="elut:CKA38_01360"/>
<dbReference type="CDD" id="cd04485">
    <property type="entry name" value="DnaE_OBF"/>
    <property type="match status" value="1"/>
</dbReference>
<dbReference type="InterPro" id="IPR004805">
    <property type="entry name" value="DnaE2/DnaE/PolC"/>
</dbReference>
<dbReference type="GO" id="GO:0008408">
    <property type="term" value="F:3'-5' exonuclease activity"/>
    <property type="evidence" value="ECO:0007669"/>
    <property type="project" value="InterPro"/>
</dbReference>
<keyword evidence="4" id="KW-0548">Nucleotidyltransferase</keyword>
<proteinExistence type="predicted"/>
<dbReference type="Proteomes" id="UP000244896">
    <property type="component" value="Chromosome"/>
</dbReference>
<dbReference type="InterPro" id="IPR016195">
    <property type="entry name" value="Pol/histidinol_Pase-like"/>
</dbReference>
<name>A0A2U8E674_9BACT</name>
<evidence type="ECO:0000313" key="10">
    <source>
        <dbReference type="Proteomes" id="UP000244896"/>
    </source>
</evidence>
<dbReference type="InterPro" id="IPR029460">
    <property type="entry name" value="DNAPol_HHH"/>
</dbReference>
<keyword evidence="6" id="KW-0239">DNA-directed DNA polymerase</keyword>
<keyword evidence="10" id="KW-1185">Reference proteome</keyword>
<dbReference type="Pfam" id="PF07733">
    <property type="entry name" value="DNA_pol3_alpha"/>
    <property type="match status" value="1"/>
</dbReference>
<dbReference type="Gene3D" id="3.20.20.140">
    <property type="entry name" value="Metal-dependent hydrolases"/>
    <property type="match status" value="1"/>
</dbReference>
<evidence type="ECO:0000313" key="9">
    <source>
        <dbReference type="EMBL" id="AWI10439.1"/>
    </source>
</evidence>
<evidence type="ECO:0000256" key="5">
    <source>
        <dbReference type="ARBA" id="ARBA00022705"/>
    </source>
</evidence>
<gene>
    <name evidence="9" type="ORF">CKA38_01360</name>
</gene>
<dbReference type="SMART" id="SM00481">
    <property type="entry name" value="POLIIIAc"/>
    <property type="match status" value="1"/>
</dbReference>
<accession>A0A2U8E674</accession>
<protein>
    <recommendedName>
        <fullName evidence="2">DNA polymerase III subunit alpha</fullName>
        <ecNumber evidence="1">2.7.7.7</ecNumber>
    </recommendedName>
</protein>
<keyword evidence="3" id="KW-0808">Transferase</keyword>
<evidence type="ECO:0000256" key="6">
    <source>
        <dbReference type="ARBA" id="ARBA00022932"/>
    </source>
</evidence>
<dbReference type="EC" id="2.7.7.7" evidence="1"/>
<dbReference type="GO" id="GO:0003887">
    <property type="term" value="F:DNA-directed DNA polymerase activity"/>
    <property type="evidence" value="ECO:0007669"/>
    <property type="project" value="UniProtKB-KW"/>
</dbReference>